<dbReference type="AlphaFoldDB" id="A0A5C5EAM7"/>
<feature type="domain" description="DUF1510" evidence="3">
    <location>
        <begin position="133"/>
        <end position="223"/>
    </location>
</feature>
<sequence length="229" mass="25338">MLNLYHSEGGYCMSENNQKPTRQDLHRNHKRNNLLVILGIIAAAFLGLVLLYNIFYGNDEEPSIAAGNQTNSQSMIITESDDSSETSSSTKKSSDVEKDSAEEDSEEENDKDKDKDTETEKVPSTDDNVSTAYTGDWEPIGTTQTGEHVTDYSDGSADRNEIKQAISAVTGISADNMIEWWIGNAGDQQVTATVSDIQKEKIARVQLNWIDGEGWQVTLVEELNEIPNN</sequence>
<protein>
    <submittedName>
        <fullName evidence="4">DUF1510 family protein</fullName>
    </submittedName>
</protein>
<feature type="compositionally biased region" description="Acidic residues" evidence="1">
    <location>
        <begin position="100"/>
        <end position="109"/>
    </location>
</feature>
<comment type="caution">
    <text evidence="4">The sequence shown here is derived from an EMBL/GenBank/DDBJ whole genome shotgun (WGS) entry which is preliminary data.</text>
</comment>
<evidence type="ECO:0000313" key="5">
    <source>
        <dbReference type="Proteomes" id="UP000313395"/>
    </source>
</evidence>
<dbReference type="Pfam" id="PF07423">
    <property type="entry name" value="DUF1510"/>
    <property type="match status" value="1"/>
</dbReference>
<organism evidence="4 5">
    <name type="scientific">Trichococcus shcherbakoviae subsp. psychrophilus</name>
    <dbReference type="NCBI Taxonomy" id="2585775"/>
    <lineage>
        <taxon>Bacteria</taxon>
        <taxon>Bacillati</taxon>
        <taxon>Bacillota</taxon>
        <taxon>Bacilli</taxon>
        <taxon>Lactobacillales</taxon>
        <taxon>Carnobacteriaceae</taxon>
        <taxon>Trichococcus</taxon>
    </lineage>
</organism>
<dbReference type="EMBL" id="VENO01000001">
    <property type="protein sequence ID" value="TNV69848.1"/>
    <property type="molecule type" value="Genomic_DNA"/>
</dbReference>
<evidence type="ECO:0000256" key="2">
    <source>
        <dbReference type="SAM" id="Phobius"/>
    </source>
</evidence>
<gene>
    <name evidence="4" type="ORF">FHK04_01000</name>
</gene>
<dbReference type="Proteomes" id="UP000313395">
    <property type="component" value="Unassembled WGS sequence"/>
</dbReference>
<keyword evidence="2" id="KW-0472">Membrane</keyword>
<feature type="region of interest" description="Disordered" evidence="1">
    <location>
        <begin position="1"/>
        <end position="23"/>
    </location>
</feature>
<feature type="compositionally biased region" description="Basic and acidic residues" evidence="1">
    <location>
        <begin position="110"/>
        <end position="124"/>
    </location>
</feature>
<evidence type="ECO:0000313" key="4">
    <source>
        <dbReference type="EMBL" id="TNV69848.1"/>
    </source>
</evidence>
<evidence type="ECO:0000259" key="3">
    <source>
        <dbReference type="Pfam" id="PF07423"/>
    </source>
</evidence>
<feature type="transmembrane region" description="Helical" evidence="2">
    <location>
        <begin position="34"/>
        <end position="55"/>
    </location>
</feature>
<proteinExistence type="predicted"/>
<keyword evidence="5" id="KW-1185">Reference proteome</keyword>
<keyword evidence="2" id="KW-0812">Transmembrane</keyword>
<reference evidence="4 5" key="1">
    <citation type="submission" date="2019-06" db="EMBL/GenBank/DDBJ databases">
        <title>Description Trichococcus psychrophilus sp. nov., isolated from a cold spring, by genomic and phenotypic analyses.</title>
        <authorList>
            <person name="Zakharyuk A."/>
        </authorList>
    </citation>
    <scope>NUCLEOTIDE SEQUENCE [LARGE SCALE GENOMIC DNA]</scope>
    <source>
        <strain evidence="4 5">SKBG</strain>
    </source>
</reference>
<accession>A0A5C5EAM7</accession>
<name>A0A5C5EAM7_9LACT</name>
<feature type="region of interest" description="Disordered" evidence="1">
    <location>
        <begin position="77"/>
        <end position="155"/>
    </location>
</feature>
<evidence type="ECO:0000256" key="1">
    <source>
        <dbReference type="SAM" id="MobiDB-lite"/>
    </source>
</evidence>
<dbReference type="InterPro" id="IPR009988">
    <property type="entry name" value="DUF1510"/>
</dbReference>
<keyword evidence="2" id="KW-1133">Transmembrane helix</keyword>